<accession>A0A2V1GUF1</accession>
<dbReference type="RefSeq" id="WP_116687324.1">
    <property type="nucleotide sequence ID" value="NZ_CAWNYD010000004.1"/>
</dbReference>
<evidence type="ECO:0000313" key="2">
    <source>
        <dbReference type="EMBL" id="PVZ68940.1"/>
    </source>
</evidence>
<keyword evidence="3" id="KW-1185">Reference proteome</keyword>
<dbReference type="OrthoDB" id="5296245at2"/>
<name>A0A2V1GUF1_9GAMM</name>
<evidence type="ECO:0000259" key="1">
    <source>
        <dbReference type="Pfam" id="PF07238"/>
    </source>
</evidence>
<dbReference type="Gene3D" id="2.40.10.220">
    <property type="entry name" value="predicted glycosyltransferase like domains"/>
    <property type="match status" value="1"/>
</dbReference>
<proteinExistence type="predicted"/>
<evidence type="ECO:0000313" key="3">
    <source>
        <dbReference type="Proteomes" id="UP000244906"/>
    </source>
</evidence>
<organism evidence="2 3">
    <name type="scientific">Pelagibaculum spongiae</name>
    <dbReference type="NCBI Taxonomy" id="2080658"/>
    <lineage>
        <taxon>Bacteria</taxon>
        <taxon>Pseudomonadati</taxon>
        <taxon>Pseudomonadota</taxon>
        <taxon>Gammaproteobacteria</taxon>
        <taxon>Oceanospirillales</taxon>
        <taxon>Pelagibaculum</taxon>
    </lineage>
</organism>
<feature type="domain" description="PilZ" evidence="1">
    <location>
        <begin position="17"/>
        <end position="109"/>
    </location>
</feature>
<comment type="caution">
    <text evidence="2">The sequence shown here is derived from an EMBL/GenBank/DDBJ whole genome shotgun (WGS) entry which is preliminary data.</text>
</comment>
<dbReference type="AlphaFoldDB" id="A0A2V1GUF1"/>
<dbReference type="EMBL" id="QDDL01000004">
    <property type="protein sequence ID" value="PVZ68940.1"/>
    <property type="molecule type" value="Genomic_DNA"/>
</dbReference>
<protein>
    <submittedName>
        <fullName evidence="2">Pilus assembly protein PilZ</fullName>
    </submittedName>
</protein>
<sequence length="121" mass="13093">MSANSAPKPGTRHGILSLTIKDKAVLYAAYMPFVQNGGLFIPTVKQYQLGDEVFMLLNLMEETEKLPVAGKIVWITPRGAQGNRAAGIGVQFSAQDNGSARNKIETYLAGALESDRPTHTM</sequence>
<dbReference type="Pfam" id="PF07238">
    <property type="entry name" value="PilZ"/>
    <property type="match status" value="1"/>
</dbReference>
<gene>
    <name evidence="2" type="ORF">DC094_11880</name>
</gene>
<reference evidence="2 3" key="1">
    <citation type="submission" date="2018-04" db="EMBL/GenBank/DDBJ databases">
        <title>Thalassorhabdus spongiae gen. nov., sp. nov., isolated from a marine sponge in South-West Iceland.</title>
        <authorList>
            <person name="Knobloch S."/>
            <person name="Daussin A."/>
            <person name="Johannsson R."/>
            <person name="Marteinsson V.T."/>
        </authorList>
    </citation>
    <scope>NUCLEOTIDE SEQUENCE [LARGE SCALE GENOMIC DNA]</scope>
    <source>
        <strain evidence="2 3">Hp12</strain>
    </source>
</reference>
<dbReference type="InterPro" id="IPR009875">
    <property type="entry name" value="PilZ_domain"/>
</dbReference>
<dbReference type="Proteomes" id="UP000244906">
    <property type="component" value="Unassembled WGS sequence"/>
</dbReference>
<dbReference type="GO" id="GO:0035438">
    <property type="term" value="F:cyclic-di-GMP binding"/>
    <property type="evidence" value="ECO:0007669"/>
    <property type="project" value="InterPro"/>
</dbReference>